<comment type="caution">
    <text evidence="10">The sequence shown here is derived from an EMBL/GenBank/DDBJ whole genome shotgun (WGS) entry which is preliminary data.</text>
</comment>
<feature type="transmembrane region" description="Helical" evidence="8">
    <location>
        <begin position="110"/>
        <end position="135"/>
    </location>
</feature>
<reference evidence="10 11" key="1">
    <citation type="submission" date="2017-09" db="EMBL/GenBank/DDBJ databases">
        <title>Bacterial strain isolated from the female urinary microbiota.</title>
        <authorList>
            <person name="Thomas-White K."/>
            <person name="Kumar N."/>
            <person name="Forster S."/>
            <person name="Putonti C."/>
            <person name="Lawley T."/>
            <person name="Wolfe A.J."/>
        </authorList>
    </citation>
    <scope>NUCLEOTIDE SEQUENCE [LARGE SCALE GENOMIC DNA]</scope>
    <source>
        <strain evidence="10 11">UMB0204</strain>
    </source>
</reference>
<dbReference type="Pfam" id="PF12821">
    <property type="entry name" value="ThrE_2"/>
    <property type="match status" value="1"/>
</dbReference>
<comment type="similarity">
    <text evidence="7">Belongs to the ThrE exporter (TC 2.A.79) family.</text>
</comment>
<evidence type="ECO:0000313" key="10">
    <source>
        <dbReference type="EMBL" id="PMC82270.1"/>
    </source>
</evidence>
<dbReference type="InterPro" id="IPR050539">
    <property type="entry name" value="ThrE_Dicarb/AminoAcid_Exp"/>
</dbReference>
<feature type="domain" description="Threonine/Serine exporter ThrE" evidence="9">
    <location>
        <begin position="7"/>
        <end position="134"/>
    </location>
</feature>
<dbReference type="InterPro" id="IPR024528">
    <property type="entry name" value="ThrE_2"/>
</dbReference>
<dbReference type="GO" id="GO:0005886">
    <property type="term" value="C:plasma membrane"/>
    <property type="evidence" value="ECO:0007669"/>
    <property type="project" value="UniProtKB-SubCell"/>
</dbReference>
<keyword evidence="3" id="KW-0997">Cell inner membrane</keyword>
<evidence type="ECO:0000259" key="9">
    <source>
        <dbReference type="Pfam" id="PF12821"/>
    </source>
</evidence>
<evidence type="ECO:0000256" key="1">
    <source>
        <dbReference type="ARBA" id="ARBA00004651"/>
    </source>
</evidence>
<evidence type="ECO:0000256" key="7">
    <source>
        <dbReference type="ARBA" id="ARBA00034125"/>
    </source>
</evidence>
<sequence>MHLLLGFIFSYISALGFAMLFSCPKSSIKLSSLAGAIGFLIYQIVGDIIGGGVFLKALAGAYITGIMGEIFARKCHMPAILFIVPGIINLVPGKGIYNTLYYFVDGKKSLAFINLFDTLAVASAISFGILLASALSKSLRKFKFRKPSKRYDWRKKKK</sequence>
<evidence type="ECO:0000256" key="2">
    <source>
        <dbReference type="ARBA" id="ARBA00022475"/>
    </source>
</evidence>
<protein>
    <submittedName>
        <fullName evidence="10">Threonine/serine exporter</fullName>
    </submittedName>
</protein>
<dbReference type="PANTHER" id="PTHR34390">
    <property type="entry name" value="UPF0442 PROTEIN YJJB-RELATED"/>
    <property type="match status" value="1"/>
</dbReference>
<evidence type="ECO:0000256" key="4">
    <source>
        <dbReference type="ARBA" id="ARBA00022692"/>
    </source>
</evidence>
<proteinExistence type="inferred from homology"/>
<evidence type="ECO:0000256" key="3">
    <source>
        <dbReference type="ARBA" id="ARBA00022519"/>
    </source>
</evidence>
<dbReference type="RefSeq" id="WP_004817061.1">
    <property type="nucleotide sequence ID" value="NZ_CAUPDS010000005.1"/>
</dbReference>
<dbReference type="GO" id="GO:0015744">
    <property type="term" value="P:succinate transport"/>
    <property type="evidence" value="ECO:0007669"/>
    <property type="project" value="TreeGrafter"/>
</dbReference>
<evidence type="ECO:0000313" key="11">
    <source>
        <dbReference type="Proteomes" id="UP000235658"/>
    </source>
</evidence>
<keyword evidence="4 8" id="KW-0812">Transmembrane</keyword>
<evidence type="ECO:0000256" key="5">
    <source>
        <dbReference type="ARBA" id="ARBA00022989"/>
    </source>
</evidence>
<feature type="transmembrane region" description="Helical" evidence="8">
    <location>
        <begin position="79"/>
        <end position="104"/>
    </location>
</feature>
<dbReference type="GeneID" id="84577682"/>
<keyword evidence="2" id="KW-1003">Cell membrane</keyword>
<dbReference type="PANTHER" id="PTHR34390:SF1">
    <property type="entry name" value="SUCCINATE TRANSPORTER SUBUNIT YJJB-RELATED"/>
    <property type="match status" value="1"/>
</dbReference>
<evidence type="ECO:0000256" key="8">
    <source>
        <dbReference type="SAM" id="Phobius"/>
    </source>
</evidence>
<dbReference type="Proteomes" id="UP000235658">
    <property type="component" value="Unassembled WGS sequence"/>
</dbReference>
<feature type="transmembrane region" description="Helical" evidence="8">
    <location>
        <begin position="36"/>
        <end position="58"/>
    </location>
</feature>
<dbReference type="AlphaFoldDB" id="A0A2N6UK91"/>
<keyword evidence="6 8" id="KW-0472">Membrane</keyword>
<keyword evidence="5 8" id="KW-1133">Transmembrane helix</keyword>
<name>A0A2N6UK91_9FIRM</name>
<comment type="subcellular location">
    <subcellularLocation>
        <location evidence="1">Cell membrane</location>
        <topology evidence="1">Multi-pass membrane protein</topology>
    </subcellularLocation>
</comment>
<evidence type="ECO:0000256" key="6">
    <source>
        <dbReference type="ARBA" id="ARBA00023136"/>
    </source>
</evidence>
<gene>
    <name evidence="10" type="ORF">CJ192_00630</name>
</gene>
<organism evidence="10 11">
    <name type="scientific">Anaerococcus hydrogenalis</name>
    <dbReference type="NCBI Taxonomy" id="33029"/>
    <lineage>
        <taxon>Bacteria</taxon>
        <taxon>Bacillati</taxon>
        <taxon>Bacillota</taxon>
        <taxon>Tissierellia</taxon>
        <taxon>Tissierellales</taxon>
        <taxon>Peptoniphilaceae</taxon>
        <taxon>Anaerococcus</taxon>
    </lineage>
</organism>
<dbReference type="EMBL" id="PNHP01000001">
    <property type="protein sequence ID" value="PMC82270.1"/>
    <property type="molecule type" value="Genomic_DNA"/>
</dbReference>
<accession>A0A2N6UK91</accession>